<sequence length="591" mass="65980">MPAHVAARRVFDVIRRPLPIGGHGRVMSRVRGEISFKDTVALAGPSGPGKSTVFALLDSDTIMLDDTPMDEVDVEWLRAQIGYVSQDITLFRTSLHENIAYGLSSETTEKLDAPAIRMLIHFFITALPQGYDTVISANGGSLSGGQRQRLAIARAIVLLPSILLPDEATASLDSQSEKEIQEALPSSHSALKESSALYSELVQQEALRSKDRTPCSKRTPETGPKGSLVKDSAVTAIDEISLLKAPLPRNSTKQVWHRNRPELPSDPEQPWLMTGREQACLEFCVELLNQRRRSTEYESTLTPVRTFSPSSQPRTFLENVELMVQGFMIRGRQAPMQTRLDWRIYGLKVHYNSTVPGHIAWIGTDEILYKGISFTMGGFRSFVPPEDSCTSLSSPKPPPPKKPLAPTLRRPHPEFTRVEFPPDTRTTWPVVGRRLLRQQRETQPLLCLKGLTILAYRDITVGISLRFTGHGSQFSHNQQESQQTEGGEDDEEHMTPEQWVIDVADLQAAQTSHVAGLMYGRQMMEAAGAHRQAMSRLSSTDWHRFLGFTDVTVPVSTGLGKRKRAPWEEAADEHQQGRQLRLNQVDLTRAL</sequence>
<reference evidence="4" key="1">
    <citation type="journal article" date="2019" name="Beilstein J. Org. Chem.">
        <title>Nanangenines: drimane sesquiterpenoids as the dominant metabolite cohort of a novel Australian fungus, Aspergillus nanangensis.</title>
        <authorList>
            <person name="Lacey H.J."/>
            <person name="Gilchrist C.L.M."/>
            <person name="Crombie A."/>
            <person name="Kalaitzis J.A."/>
            <person name="Vuong D."/>
            <person name="Rutledge P.J."/>
            <person name="Turner P."/>
            <person name="Pitt J.I."/>
            <person name="Lacey E."/>
            <person name="Chooi Y.H."/>
            <person name="Piggott A.M."/>
        </authorList>
    </citation>
    <scope>NUCLEOTIDE SEQUENCE</scope>
    <source>
        <strain evidence="4">MST-FP2251</strain>
    </source>
</reference>
<dbReference type="InterPro" id="IPR003439">
    <property type="entry name" value="ABC_transporter-like_ATP-bd"/>
</dbReference>
<feature type="region of interest" description="Disordered" evidence="2">
    <location>
        <begin position="203"/>
        <end position="228"/>
    </location>
</feature>
<organism evidence="4 5">
    <name type="scientific">Aspergillus nanangensis</name>
    <dbReference type="NCBI Taxonomy" id="2582783"/>
    <lineage>
        <taxon>Eukaryota</taxon>
        <taxon>Fungi</taxon>
        <taxon>Dikarya</taxon>
        <taxon>Ascomycota</taxon>
        <taxon>Pezizomycotina</taxon>
        <taxon>Eurotiomycetes</taxon>
        <taxon>Eurotiomycetidae</taxon>
        <taxon>Eurotiales</taxon>
        <taxon>Aspergillaceae</taxon>
        <taxon>Aspergillus</taxon>
        <taxon>Aspergillus subgen. Circumdati</taxon>
    </lineage>
</organism>
<dbReference type="PROSITE" id="PS00211">
    <property type="entry name" value="ABC_TRANSPORTER_1"/>
    <property type="match status" value="1"/>
</dbReference>
<feature type="compositionally biased region" description="Basic and acidic residues" evidence="2">
    <location>
        <begin position="411"/>
        <end position="421"/>
    </location>
</feature>
<dbReference type="Gene3D" id="3.40.50.300">
    <property type="entry name" value="P-loop containing nucleotide triphosphate hydrolases"/>
    <property type="match status" value="1"/>
</dbReference>
<feature type="compositionally biased region" description="Polar residues" evidence="2">
    <location>
        <begin position="471"/>
        <end position="485"/>
    </location>
</feature>
<dbReference type="GO" id="GO:0005524">
    <property type="term" value="F:ATP binding"/>
    <property type="evidence" value="ECO:0007669"/>
    <property type="project" value="InterPro"/>
</dbReference>
<dbReference type="GO" id="GO:0016020">
    <property type="term" value="C:membrane"/>
    <property type="evidence" value="ECO:0007669"/>
    <property type="project" value="UniProtKB-SubCell"/>
</dbReference>
<feature type="compositionally biased region" description="Basic and acidic residues" evidence="2">
    <location>
        <begin position="207"/>
        <end position="220"/>
    </location>
</feature>
<accession>A0AAD4CAX1</accession>
<reference evidence="4" key="2">
    <citation type="submission" date="2020-02" db="EMBL/GenBank/DDBJ databases">
        <authorList>
            <person name="Gilchrist C.L.M."/>
            <person name="Chooi Y.-H."/>
        </authorList>
    </citation>
    <scope>NUCLEOTIDE SEQUENCE</scope>
    <source>
        <strain evidence="4">MST-FP2251</strain>
    </source>
</reference>
<dbReference type="EMBL" id="VCAU01000186">
    <property type="protein sequence ID" value="KAF9883095.1"/>
    <property type="molecule type" value="Genomic_DNA"/>
</dbReference>
<dbReference type="InterPro" id="IPR017871">
    <property type="entry name" value="ABC_transporter-like_CS"/>
</dbReference>
<dbReference type="GO" id="GO:0016887">
    <property type="term" value="F:ATP hydrolysis activity"/>
    <property type="evidence" value="ECO:0007669"/>
    <property type="project" value="InterPro"/>
</dbReference>
<evidence type="ECO:0000256" key="2">
    <source>
        <dbReference type="SAM" id="MobiDB-lite"/>
    </source>
</evidence>
<feature type="domain" description="ABC transporter" evidence="3">
    <location>
        <begin position="8"/>
        <end position="242"/>
    </location>
</feature>
<dbReference type="PANTHER" id="PTHR24221">
    <property type="entry name" value="ATP-BINDING CASSETTE SUB-FAMILY B"/>
    <property type="match status" value="1"/>
</dbReference>
<dbReference type="Pfam" id="PF00005">
    <property type="entry name" value="ABC_tran"/>
    <property type="match status" value="1"/>
</dbReference>
<dbReference type="AlphaFoldDB" id="A0AAD4CAX1"/>
<comment type="subcellular location">
    <subcellularLocation>
        <location evidence="1">Membrane</location>
        <topology evidence="1">Multi-pass membrane protein</topology>
    </subcellularLocation>
</comment>
<feature type="region of interest" description="Disordered" evidence="2">
    <location>
        <begin position="471"/>
        <end position="493"/>
    </location>
</feature>
<dbReference type="InterPro" id="IPR039421">
    <property type="entry name" value="Type_1_exporter"/>
</dbReference>
<evidence type="ECO:0000313" key="5">
    <source>
        <dbReference type="Proteomes" id="UP001194746"/>
    </source>
</evidence>
<dbReference type="PROSITE" id="PS50893">
    <property type="entry name" value="ABC_TRANSPORTER_2"/>
    <property type="match status" value="1"/>
</dbReference>
<dbReference type="PANTHER" id="PTHR24221:SF503">
    <property type="entry name" value="MITOCHONDRIAL POTASSIUM CHANNEL ATP-BINDING SUBUNIT"/>
    <property type="match status" value="1"/>
</dbReference>
<keyword evidence="5" id="KW-1185">Reference proteome</keyword>
<dbReference type="GO" id="GO:0042626">
    <property type="term" value="F:ATPase-coupled transmembrane transporter activity"/>
    <property type="evidence" value="ECO:0007669"/>
    <property type="project" value="TreeGrafter"/>
</dbReference>
<evidence type="ECO:0000259" key="3">
    <source>
        <dbReference type="PROSITE" id="PS50893"/>
    </source>
</evidence>
<feature type="region of interest" description="Disordered" evidence="2">
    <location>
        <begin position="251"/>
        <end position="270"/>
    </location>
</feature>
<evidence type="ECO:0000256" key="1">
    <source>
        <dbReference type="ARBA" id="ARBA00004141"/>
    </source>
</evidence>
<protein>
    <submittedName>
        <fullName evidence="4">GTPase-activating protein</fullName>
    </submittedName>
</protein>
<evidence type="ECO:0000313" key="4">
    <source>
        <dbReference type="EMBL" id="KAF9883095.1"/>
    </source>
</evidence>
<dbReference type="InterPro" id="IPR027417">
    <property type="entry name" value="P-loop_NTPase"/>
</dbReference>
<feature type="region of interest" description="Disordered" evidence="2">
    <location>
        <begin position="386"/>
        <end position="421"/>
    </location>
</feature>
<dbReference type="SUPFAM" id="SSF52540">
    <property type="entry name" value="P-loop containing nucleoside triphosphate hydrolases"/>
    <property type="match status" value="1"/>
</dbReference>
<comment type="caution">
    <text evidence="4">The sequence shown here is derived from an EMBL/GenBank/DDBJ whole genome shotgun (WGS) entry which is preliminary data.</text>
</comment>
<gene>
    <name evidence="4" type="primary">MDR1_2</name>
    <name evidence="4" type="ORF">FE257_004103</name>
</gene>
<proteinExistence type="predicted"/>
<name>A0AAD4CAX1_ASPNN</name>
<dbReference type="Proteomes" id="UP001194746">
    <property type="component" value="Unassembled WGS sequence"/>
</dbReference>